<dbReference type="Gene3D" id="3.20.20.80">
    <property type="entry name" value="Glycosidases"/>
    <property type="match status" value="1"/>
</dbReference>
<dbReference type="PANTHER" id="PTHR43405">
    <property type="entry name" value="GLYCOSYL HYDROLASE DIGH"/>
    <property type="match status" value="1"/>
</dbReference>
<proteinExistence type="predicted"/>
<dbReference type="Pfam" id="PF02638">
    <property type="entry name" value="GHL10"/>
    <property type="match status" value="1"/>
</dbReference>
<sequence>MRYTLITTGLFSFSWQIMNIKQVVIIAVIVTSVIACKPKQPEPSGAAPPLPAVTTVNPVAPREFRASWVAAVLNLDWPSADSLEIKDHQQRAVVQQREFIRILDEAQQHRLNALIVQVKPNADALYRSTLLPWSPQLTGVQGKDPGYDPLQFIIEEAHKRNIDIHAWINPYRVSMDLLPATLAALSATAPGGPPSVYVSHPQWIRTANHRLVLDPGIPEARQWIVRIVSEIISHYDVDGIHLDDYFYYESPTSPLDDDSTYRQYGGEFSNKADWRRNNTYLLMKMLANDIRARRPEVRFGVSPAGVWRNKSADPHGSDTQAGIPNYDKAYADTRRWVKEGLVDYIVPQVYWSFDQRAAAYDAVAGWWAQTVRGTPVQLYIGNALYKVGEASPAEPAWRAGNGVSELMNQLRFNQHTPGISGTVLFRHTSLREAQIQPAMAALSTERWPTPALIPPMPGSSRSTAQPPVALTLTQAPGETLLGWQTADTAQETAYYALYQVNQSWPLMPESRLLGTQRNQGGRGAWTVHTAPLTGTARYIITAVDRHHRESSALFFPK</sequence>
<evidence type="ECO:0000313" key="4">
    <source>
        <dbReference type="Proteomes" id="UP000295719"/>
    </source>
</evidence>
<reference evidence="3 4" key="1">
    <citation type="submission" date="2019-03" db="EMBL/GenBank/DDBJ databases">
        <title>Genomic Encyclopedia of Type Strains, Phase IV (KMG-IV): sequencing the most valuable type-strain genomes for metagenomic binning, comparative biology and taxonomic classification.</title>
        <authorList>
            <person name="Goeker M."/>
        </authorList>
    </citation>
    <scope>NUCLEOTIDE SEQUENCE [LARGE SCALE GENOMIC DNA]</scope>
    <source>
        <strain evidence="3 4">DSM 19580</strain>
    </source>
</reference>
<dbReference type="OrthoDB" id="9773203at2"/>
<evidence type="ECO:0000259" key="2">
    <source>
        <dbReference type="Pfam" id="PF02638"/>
    </source>
</evidence>
<keyword evidence="1" id="KW-0732">Signal</keyword>
<dbReference type="InterPro" id="IPR003790">
    <property type="entry name" value="GHL10"/>
</dbReference>
<accession>A0A4R3Z3W3</accession>
<keyword evidence="4" id="KW-1185">Reference proteome</keyword>
<dbReference type="EMBL" id="SMCR01000001">
    <property type="protein sequence ID" value="TCV99842.1"/>
    <property type="molecule type" value="Genomic_DNA"/>
</dbReference>
<comment type="caution">
    <text evidence="3">The sequence shown here is derived from an EMBL/GenBank/DDBJ whole genome shotgun (WGS) entry which is preliminary data.</text>
</comment>
<evidence type="ECO:0000256" key="1">
    <source>
        <dbReference type="ARBA" id="ARBA00022729"/>
    </source>
</evidence>
<keyword evidence="3" id="KW-0449">Lipoprotein</keyword>
<feature type="domain" description="Glycosyl hydrolase-like 10" evidence="2">
    <location>
        <begin position="63"/>
        <end position="397"/>
    </location>
</feature>
<evidence type="ECO:0000313" key="3">
    <source>
        <dbReference type="EMBL" id="TCV99842.1"/>
    </source>
</evidence>
<organism evidence="3 4">
    <name type="scientific">Biostraticola tofi</name>
    <dbReference type="NCBI Taxonomy" id="466109"/>
    <lineage>
        <taxon>Bacteria</taxon>
        <taxon>Pseudomonadati</taxon>
        <taxon>Pseudomonadota</taxon>
        <taxon>Gammaproteobacteria</taxon>
        <taxon>Enterobacterales</taxon>
        <taxon>Bruguierivoracaceae</taxon>
        <taxon>Biostraticola</taxon>
    </lineage>
</organism>
<protein>
    <submittedName>
        <fullName evidence="3">Uncharacterized lipoprotein YddW (UPF0748 family)</fullName>
    </submittedName>
</protein>
<dbReference type="InterPro" id="IPR017853">
    <property type="entry name" value="GH"/>
</dbReference>
<name>A0A4R3Z3W3_9GAMM</name>
<dbReference type="AlphaFoldDB" id="A0A4R3Z3W3"/>
<dbReference type="SUPFAM" id="SSF51445">
    <property type="entry name" value="(Trans)glycosidases"/>
    <property type="match status" value="1"/>
</dbReference>
<dbReference type="InterPro" id="IPR052177">
    <property type="entry name" value="Divisome_Glycosyl_Hydrolase"/>
</dbReference>
<dbReference type="Proteomes" id="UP000295719">
    <property type="component" value="Unassembled WGS sequence"/>
</dbReference>
<gene>
    <name evidence="3" type="ORF">EDC52_101179</name>
</gene>
<dbReference type="PANTHER" id="PTHR43405:SF1">
    <property type="entry name" value="GLYCOSYL HYDROLASE DIGH"/>
    <property type="match status" value="1"/>
</dbReference>